<dbReference type="Proteomes" id="UP000095283">
    <property type="component" value="Unplaced"/>
</dbReference>
<accession>A0A1I7WKB9</accession>
<protein>
    <submittedName>
        <fullName evidence="2">Uncharacterized protein</fullName>
    </submittedName>
</protein>
<organism evidence="1 2">
    <name type="scientific">Heterorhabditis bacteriophora</name>
    <name type="common">Entomopathogenic nematode worm</name>
    <dbReference type="NCBI Taxonomy" id="37862"/>
    <lineage>
        <taxon>Eukaryota</taxon>
        <taxon>Metazoa</taxon>
        <taxon>Ecdysozoa</taxon>
        <taxon>Nematoda</taxon>
        <taxon>Chromadorea</taxon>
        <taxon>Rhabditida</taxon>
        <taxon>Rhabditina</taxon>
        <taxon>Rhabditomorpha</taxon>
        <taxon>Strongyloidea</taxon>
        <taxon>Heterorhabditidae</taxon>
        <taxon>Heterorhabditis</taxon>
    </lineage>
</organism>
<proteinExistence type="predicted"/>
<dbReference type="AlphaFoldDB" id="A0A1I7WKB9"/>
<keyword evidence="1" id="KW-1185">Reference proteome</keyword>
<evidence type="ECO:0000313" key="1">
    <source>
        <dbReference type="Proteomes" id="UP000095283"/>
    </source>
</evidence>
<sequence length="33" mass="4130">MDQIIIIIIRWNNRNYYNMLVAFMYVKTNEMFA</sequence>
<dbReference type="WBParaSite" id="Hba_05485">
    <property type="protein sequence ID" value="Hba_05485"/>
    <property type="gene ID" value="Hba_05485"/>
</dbReference>
<reference evidence="2" key="1">
    <citation type="submission" date="2016-11" db="UniProtKB">
        <authorList>
            <consortium name="WormBaseParasite"/>
        </authorList>
    </citation>
    <scope>IDENTIFICATION</scope>
</reference>
<evidence type="ECO:0000313" key="2">
    <source>
        <dbReference type="WBParaSite" id="Hba_05485"/>
    </source>
</evidence>
<name>A0A1I7WKB9_HETBA</name>